<keyword evidence="9 11" id="KW-0238">DNA-binding</keyword>
<comment type="caution">
    <text evidence="13">The sequence shown here is derived from an EMBL/GenBank/DDBJ whole genome shotgun (WGS) entry which is preliminary data.</text>
</comment>
<dbReference type="InterPro" id="IPR006555">
    <property type="entry name" value="ATP-dep_Helicase_C"/>
</dbReference>
<keyword evidence="5 11" id="KW-0347">Helicase</keyword>
<dbReference type="InterPro" id="IPR010614">
    <property type="entry name" value="RAD3-like_helicase_DEAD"/>
</dbReference>
<evidence type="ECO:0000313" key="14">
    <source>
        <dbReference type="Proteomes" id="UP000859505"/>
    </source>
</evidence>
<dbReference type="PROSITE" id="PS51193">
    <property type="entry name" value="HELICASE_ATP_BIND_2"/>
    <property type="match status" value="1"/>
</dbReference>
<gene>
    <name evidence="11 13" type="primary">dinG</name>
    <name evidence="13" type="ORF">JAJ28_001626</name>
</gene>
<keyword evidence="7 11" id="KW-0408">Iron</keyword>
<keyword evidence="4 11" id="KW-0378">Hydrolase</keyword>
<evidence type="ECO:0000256" key="10">
    <source>
        <dbReference type="ARBA" id="ARBA00023235"/>
    </source>
</evidence>
<dbReference type="GO" id="GO:0006281">
    <property type="term" value="P:DNA repair"/>
    <property type="evidence" value="ECO:0007669"/>
    <property type="project" value="TreeGrafter"/>
</dbReference>
<dbReference type="InterPro" id="IPR014013">
    <property type="entry name" value="Helic_SF1/SF2_ATP-bd_DinG/Rad3"/>
</dbReference>
<evidence type="ECO:0000256" key="6">
    <source>
        <dbReference type="ARBA" id="ARBA00022840"/>
    </source>
</evidence>
<organism evidence="13 14">
    <name type="scientific">Aeromonas hydrophila</name>
    <dbReference type="NCBI Taxonomy" id="644"/>
    <lineage>
        <taxon>Bacteria</taxon>
        <taxon>Pseudomonadati</taxon>
        <taxon>Pseudomonadota</taxon>
        <taxon>Gammaproteobacteria</taxon>
        <taxon>Aeromonadales</taxon>
        <taxon>Aeromonadaceae</taxon>
        <taxon>Aeromonas</taxon>
    </lineage>
</organism>
<reference evidence="13" key="1">
    <citation type="journal article" date="2018" name="Genome Biol.">
        <title>SKESA: strategic k-mer extension for scrupulous assemblies.</title>
        <authorList>
            <person name="Souvorov A."/>
            <person name="Agarwala R."/>
            <person name="Lipman D.J."/>
        </authorList>
    </citation>
    <scope>NUCLEOTIDE SEQUENCE</scope>
    <source>
        <strain evidence="13">OLC2673_Aeromonas</strain>
    </source>
</reference>
<keyword evidence="8 11" id="KW-0411">Iron-sulfur</keyword>
<dbReference type="GO" id="GO:0033677">
    <property type="term" value="F:DNA/RNA helicase activity"/>
    <property type="evidence" value="ECO:0007669"/>
    <property type="project" value="TreeGrafter"/>
</dbReference>
<comment type="cofactor">
    <cofactor evidence="11">
        <name>[4Fe-4S] cluster</name>
        <dbReference type="ChEBI" id="CHEBI:49883"/>
    </cofactor>
    <text evidence="11">Binds 1 [4Fe-4S] cluster.</text>
</comment>
<feature type="binding site" evidence="11">
    <location>
        <position position="139"/>
    </location>
    <ligand>
        <name>[4Fe-4S] cluster</name>
        <dbReference type="ChEBI" id="CHEBI:49883"/>
    </ligand>
</feature>
<feature type="domain" description="Helicase ATP-binding" evidence="12">
    <location>
        <begin position="32"/>
        <end position="330"/>
    </location>
</feature>
<dbReference type="InterPro" id="IPR039000">
    <property type="entry name" value="DinG_proteobact"/>
</dbReference>
<dbReference type="Gene3D" id="3.40.50.300">
    <property type="entry name" value="P-loop containing nucleotide triphosphate hydrolases"/>
    <property type="match status" value="2"/>
</dbReference>
<proteinExistence type="inferred from homology"/>
<keyword evidence="10 11" id="KW-0413">Isomerase</keyword>
<dbReference type="GO" id="GO:0051539">
    <property type="term" value="F:4 iron, 4 sulfur cluster binding"/>
    <property type="evidence" value="ECO:0007669"/>
    <property type="project" value="UniProtKB-UniRule"/>
</dbReference>
<evidence type="ECO:0000256" key="7">
    <source>
        <dbReference type="ARBA" id="ARBA00023004"/>
    </source>
</evidence>
<keyword evidence="1 11" id="KW-0004">4Fe-4S</keyword>
<evidence type="ECO:0000256" key="11">
    <source>
        <dbReference type="HAMAP-Rule" id="MF_02205"/>
    </source>
</evidence>
<sequence length="706" mass="79002">MQVSCSPSPCATVIFFMLSTRLKTTIRNTYRQIADGLPGFVPRKEQNFLVAEIAKTLTGEYDKQRRILVAEAGTGIGKSLSYAQGAIPVARLTQKKLVISTATVTLQEQLIHKDLPFYHRHSELPFRFMLVKGRQRYCCEHLLEQAASGSEMANFEFDFGSLSKHKPSESDKSCYQALWQAYTDGKWDGDRDNWPKPITDLCWDRIAADRHTCNKALSHHQHCPFHRARNDMDAADVLVVNHALLLSDLTMGGGIILPPPDECIYVLDEAHHLPTIARDHGAASASVKGSRRWLEKLAQGAGKLARTLNKESLLDPQLKLQDALASLQPDLKALEQWLAANDRLFNEEKHYRFADGVLPDPLPMLAENLKEASKKALRALDRMQGAIGEALKDGEIRRKEAEPLLAESGFYLQRLEGFCALWEMLGRHVAQGKTPLARWMVKSDDGDIWLHASPIEVGYLLEEWLWSRCLGAVLVSATLTALSSFSYFRHQVGLKEHDGTRYLRLRSPFDYQKAELYLPKMEHEPSAPAFTQELISALPRLLAGKEASLVLFSSYRQMNEVAVGLRAKGLSLLVQGEASRNALLTLHKQKCDGGQASILFGTGSFSEGLDLPGHYLTNLVITKLPFAVPNSPVEEATAEWVEKRGGNPFLQLTVPEASRKLIQACGRLIRKEADRGRVTILDRRLLTKRYGKGLLDALPPFSRRIE</sequence>
<keyword evidence="6 11" id="KW-0067">ATP-binding</keyword>
<dbReference type="AlphaFoldDB" id="A0AAD3YK29"/>
<dbReference type="NCBIfam" id="NF008729">
    <property type="entry name" value="PRK11747.1"/>
    <property type="match status" value="1"/>
</dbReference>
<evidence type="ECO:0000256" key="5">
    <source>
        <dbReference type="ARBA" id="ARBA00022806"/>
    </source>
</evidence>
<evidence type="ECO:0000259" key="12">
    <source>
        <dbReference type="PROSITE" id="PS51193"/>
    </source>
</evidence>
<feature type="binding site" evidence="11">
    <location>
        <position position="213"/>
    </location>
    <ligand>
        <name>[4Fe-4S] cluster</name>
        <dbReference type="ChEBI" id="CHEBI:49883"/>
    </ligand>
</feature>
<evidence type="ECO:0000256" key="8">
    <source>
        <dbReference type="ARBA" id="ARBA00023014"/>
    </source>
</evidence>
<dbReference type="SUPFAM" id="SSF52540">
    <property type="entry name" value="P-loop containing nucleoside triphosphate hydrolases"/>
    <property type="match status" value="1"/>
</dbReference>
<dbReference type="PANTHER" id="PTHR11472:SF59">
    <property type="entry name" value="ATP-DEPENDENT DNA HELICASE DING"/>
    <property type="match status" value="1"/>
</dbReference>
<dbReference type="Pfam" id="PF06733">
    <property type="entry name" value="DEAD_2"/>
    <property type="match status" value="1"/>
</dbReference>
<evidence type="ECO:0000313" key="13">
    <source>
        <dbReference type="EMBL" id="HAT6343911.1"/>
    </source>
</evidence>
<comment type="caution">
    <text evidence="11">Lacks conserved residue(s) required for the propagation of feature annotation.</text>
</comment>
<dbReference type="GO" id="GO:0009432">
    <property type="term" value="P:SOS response"/>
    <property type="evidence" value="ECO:0007669"/>
    <property type="project" value="TreeGrafter"/>
</dbReference>
<dbReference type="EC" id="5.6.2.3" evidence="11"/>
<accession>A0AAD3YK29</accession>
<name>A0AAD3YK29_AERHY</name>
<comment type="function">
    <text evidence="11">DNA-dependent ATPase and 5'-3' DNA helicase. Unwinds D-loops, R-loops, forked DNA and G-quadruplex DNA.</text>
</comment>
<dbReference type="Proteomes" id="UP000859505">
    <property type="component" value="Unassembled WGS sequence"/>
</dbReference>
<dbReference type="InterPro" id="IPR045028">
    <property type="entry name" value="DinG/Rad3-like"/>
</dbReference>
<dbReference type="Pfam" id="PF13307">
    <property type="entry name" value="Helicase_C_2"/>
    <property type="match status" value="1"/>
</dbReference>
<evidence type="ECO:0000256" key="4">
    <source>
        <dbReference type="ARBA" id="ARBA00022801"/>
    </source>
</evidence>
<protein>
    <recommendedName>
        <fullName evidence="11">ATP-dependent DNA helicase DinG</fullName>
        <ecNumber evidence="11">5.6.2.3</ecNumber>
    </recommendedName>
    <alternativeName>
        <fullName evidence="11">DNA 5'-3' helicase DinG</fullName>
    </alternativeName>
</protein>
<evidence type="ECO:0000256" key="9">
    <source>
        <dbReference type="ARBA" id="ARBA00023125"/>
    </source>
</evidence>
<keyword evidence="3 11" id="KW-0547">Nucleotide-binding</keyword>
<dbReference type="GO" id="GO:0043139">
    <property type="term" value="F:5'-3' DNA helicase activity"/>
    <property type="evidence" value="ECO:0007669"/>
    <property type="project" value="UniProtKB-UniRule"/>
</dbReference>
<evidence type="ECO:0000256" key="3">
    <source>
        <dbReference type="ARBA" id="ARBA00022741"/>
    </source>
</evidence>
<reference evidence="13" key="2">
    <citation type="submission" date="2020-01" db="EMBL/GenBank/DDBJ databases">
        <authorList>
            <consortium name="NCBI Pathogen Detection Project"/>
        </authorList>
    </citation>
    <scope>NUCLEOTIDE SEQUENCE</scope>
    <source>
        <strain evidence="13">OLC2673_Aeromonas</strain>
    </source>
</reference>
<comment type="catalytic activity">
    <reaction evidence="11">
        <text>ATP + H2O = ADP + phosphate + H(+)</text>
        <dbReference type="Rhea" id="RHEA:13065"/>
        <dbReference type="ChEBI" id="CHEBI:15377"/>
        <dbReference type="ChEBI" id="CHEBI:15378"/>
        <dbReference type="ChEBI" id="CHEBI:30616"/>
        <dbReference type="ChEBI" id="CHEBI:43474"/>
        <dbReference type="ChEBI" id="CHEBI:456216"/>
        <dbReference type="EC" id="5.6.2.3"/>
    </reaction>
</comment>
<comment type="similarity">
    <text evidence="11">Belongs to the helicase family. DinG subfamily. Type 1 sub-subfamily.</text>
</comment>
<dbReference type="SMART" id="SM00491">
    <property type="entry name" value="HELICc2"/>
    <property type="match status" value="1"/>
</dbReference>
<keyword evidence="2 11" id="KW-0479">Metal-binding</keyword>
<dbReference type="InterPro" id="IPR027417">
    <property type="entry name" value="P-loop_NTPase"/>
</dbReference>
<dbReference type="EMBL" id="DACTUL010000010">
    <property type="protein sequence ID" value="HAT6343911.1"/>
    <property type="molecule type" value="Genomic_DNA"/>
</dbReference>
<dbReference type="GO" id="GO:0005524">
    <property type="term" value="F:ATP binding"/>
    <property type="evidence" value="ECO:0007669"/>
    <property type="project" value="UniProtKB-UniRule"/>
</dbReference>
<dbReference type="GO" id="GO:0046872">
    <property type="term" value="F:metal ion binding"/>
    <property type="evidence" value="ECO:0007669"/>
    <property type="project" value="UniProtKB-KW"/>
</dbReference>
<dbReference type="GO" id="GO:0016818">
    <property type="term" value="F:hydrolase activity, acting on acid anhydrides, in phosphorus-containing anhydrides"/>
    <property type="evidence" value="ECO:0007669"/>
    <property type="project" value="InterPro"/>
</dbReference>
<evidence type="ECO:0000256" key="1">
    <source>
        <dbReference type="ARBA" id="ARBA00022485"/>
    </source>
</evidence>
<dbReference type="HAMAP" id="MF_02205">
    <property type="entry name" value="DinG_proteobact"/>
    <property type="match status" value="1"/>
</dbReference>
<dbReference type="GO" id="GO:0003677">
    <property type="term" value="F:DNA binding"/>
    <property type="evidence" value="ECO:0007669"/>
    <property type="project" value="UniProtKB-UniRule"/>
</dbReference>
<feature type="binding site" evidence="11">
    <location>
        <position position="223"/>
    </location>
    <ligand>
        <name>[4Fe-4S] cluster</name>
        <dbReference type="ChEBI" id="CHEBI:49883"/>
    </ligand>
</feature>
<evidence type="ECO:0000256" key="2">
    <source>
        <dbReference type="ARBA" id="ARBA00022723"/>
    </source>
</evidence>
<dbReference type="PANTHER" id="PTHR11472">
    <property type="entry name" value="DNA REPAIR DEAD HELICASE RAD3/XP-D SUBFAMILY MEMBER"/>
    <property type="match status" value="1"/>
</dbReference>